<proteinExistence type="inferred from homology"/>
<evidence type="ECO:0000256" key="3">
    <source>
        <dbReference type="ARBA" id="ARBA00023125"/>
    </source>
</evidence>
<comment type="similarity">
    <text evidence="1">Belongs to the BlaI transcriptional regulatory family.</text>
</comment>
<keyword evidence="3" id="KW-0238">DNA-binding</keyword>
<evidence type="ECO:0000256" key="2">
    <source>
        <dbReference type="ARBA" id="ARBA00023015"/>
    </source>
</evidence>
<dbReference type="AlphaFoldDB" id="A0A8J3JH84"/>
<sequence>MGTDERQRPAGLTRRVWQVLATADTAMTPAQVRDALGGDWAYTTVMTVLSRLVAQGLATRQRAGRAYAYTAVADRAELTARRMNRLLDAGDDRAAVLARFVDVLSDEDEKVLLDLLGTQGDERP</sequence>
<keyword evidence="2" id="KW-0805">Transcription regulation</keyword>
<dbReference type="SUPFAM" id="SSF46785">
    <property type="entry name" value="Winged helix' DNA-binding domain"/>
    <property type="match status" value="1"/>
</dbReference>
<dbReference type="Proteomes" id="UP000612808">
    <property type="component" value="Unassembled WGS sequence"/>
</dbReference>
<dbReference type="RefSeq" id="WP_203664288.1">
    <property type="nucleotide sequence ID" value="NZ_BAAAZM010000015.1"/>
</dbReference>
<keyword evidence="6" id="KW-1185">Reference proteome</keyword>
<comment type="caution">
    <text evidence="5">The sequence shown here is derived from an EMBL/GenBank/DDBJ whole genome shotgun (WGS) entry which is preliminary data.</text>
</comment>
<dbReference type="GO" id="GO:0045892">
    <property type="term" value="P:negative regulation of DNA-templated transcription"/>
    <property type="evidence" value="ECO:0007669"/>
    <property type="project" value="InterPro"/>
</dbReference>
<accession>A0A8J3JH84</accession>
<keyword evidence="4" id="KW-0804">Transcription</keyword>
<protein>
    <submittedName>
        <fullName evidence="5">Penicillinase repressor</fullName>
    </submittedName>
</protein>
<gene>
    <name evidence="5" type="ORF">Aru02nite_67120</name>
</gene>
<dbReference type="Gene3D" id="1.10.10.10">
    <property type="entry name" value="Winged helix-like DNA-binding domain superfamily/Winged helix DNA-binding domain"/>
    <property type="match status" value="1"/>
</dbReference>
<evidence type="ECO:0000256" key="4">
    <source>
        <dbReference type="ARBA" id="ARBA00023163"/>
    </source>
</evidence>
<dbReference type="InterPro" id="IPR005650">
    <property type="entry name" value="BlaI_family"/>
</dbReference>
<evidence type="ECO:0000256" key="1">
    <source>
        <dbReference type="ARBA" id="ARBA00011046"/>
    </source>
</evidence>
<dbReference type="EMBL" id="BOMB01000048">
    <property type="protein sequence ID" value="GID15823.1"/>
    <property type="molecule type" value="Genomic_DNA"/>
</dbReference>
<dbReference type="Pfam" id="PF03965">
    <property type="entry name" value="Penicillinase_R"/>
    <property type="match status" value="1"/>
</dbReference>
<dbReference type="InterPro" id="IPR036390">
    <property type="entry name" value="WH_DNA-bd_sf"/>
</dbReference>
<evidence type="ECO:0000313" key="5">
    <source>
        <dbReference type="EMBL" id="GID15823.1"/>
    </source>
</evidence>
<organism evidence="5 6">
    <name type="scientific">Actinocatenispora rupis</name>
    <dbReference type="NCBI Taxonomy" id="519421"/>
    <lineage>
        <taxon>Bacteria</taxon>
        <taxon>Bacillati</taxon>
        <taxon>Actinomycetota</taxon>
        <taxon>Actinomycetes</taxon>
        <taxon>Micromonosporales</taxon>
        <taxon>Micromonosporaceae</taxon>
        <taxon>Actinocatenispora</taxon>
    </lineage>
</organism>
<dbReference type="GO" id="GO:0003677">
    <property type="term" value="F:DNA binding"/>
    <property type="evidence" value="ECO:0007669"/>
    <property type="project" value="UniProtKB-KW"/>
</dbReference>
<evidence type="ECO:0000313" key="6">
    <source>
        <dbReference type="Proteomes" id="UP000612808"/>
    </source>
</evidence>
<name>A0A8J3JH84_9ACTN</name>
<reference evidence="5" key="1">
    <citation type="submission" date="2021-01" db="EMBL/GenBank/DDBJ databases">
        <title>Whole genome shotgun sequence of Actinocatenispora rupis NBRC 107355.</title>
        <authorList>
            <person name="Komaki H."/>
            <person name="Tamura T."/>
        </authorList>
    </citation>
    <scope>NUCLEOTIDE SEQUENCE</scope>
    <source>
        <strain evidence="5">NBRC 107355</strain>
    </source>
</reference>
<dbReference type="InterPro" id="IPR036388">
    <property type="entry name" value="WH-like_DNA-bd_sf"/>
</dbReference>